<dbReference type="AlphaFoldDB" id="A0AAQ4E925"/>
<evidence type="ECO:0000313" key="2">
    <source>
        <dbReference type="Proteomes" id="UP001321473"/>
    </source>
</evidence>
<gene>
    <name evidence="1" type="ORF">V5799_025507</name>
</gene>
<comment type="caution">
    <text evidence="1">The sequence shown here is derived from an EMBL/GenBank/DDBJ whole genome shotgun (WGS) entry which is preliminary data.</text>
</comment>
<keyword evidence="2" id="KW-1185">Reference proteome</keyword>
<accession>A0AAQ4E925</accession>
<proteinExistence type="predicted"/>
<protein>
    <submittedName>
        <fullName evidence="1">Uncharacterized protein</fullName>
    </submittedName>
</protein>
<dbReference type="Proteomes" id="UP001321473">
    <property type="component" value="Unassembled WGS sequence"/>
</dbReference>
<organism evidence="1 2">
    <name type="scientific">Amblyomma americanum</name>
    <name type="common">Lone star tick</name>
    <dbReference type="NCBI Taxonomy" id="6943"/>
    <lineage>
        <taxon>Eukaryota</taxon>
        <taxon>Metazoa</taxon>
        <taxon>Ecdysozoa</taxon>
        <taxon>Arthropoda</taxon>
        <taxon>Chelicerata</taxon>
        <taxon>Arachnida</taxon>
        <taxon>Acari</taxon>
        <taxon>Parasitiformes</taxon>
        <taxon>Ixodida</taxon>
        <taxon>Ixodoidea</taxon>
        <taxon>Ixodidae</taxon>
        <taxon>Amblyomminae</taxon>
        <taxon>Amblyomma</taxon>
    </lineage>
</organism>
<reference evidence="1 2" key="1">
    <citation type="journal article" date="2023" name="Arcadia Sci">
        <title>De novo assembly of a long-read Amblyomma americanum tick genome.</title>
        <authorList>
            <person name="Chou S."/>
            <person name="Poskanzer K.E."/>
            <person name="Rollins M."/>
            <person name="Thuy-Boun P.S."/>
        </authorList>
    </citation>
    <scope>NUCLEOTIDE SEQUENCE [LARGE SCALE GENOMIC DNA]</scope>
    <source>
        <strain evidence="1">F_SG_1</strain>
        <tissue evidence="1">Salivary glands</tissue>
    </source>
</reference>
<name>A0AAQ4E925_AMBAM</name>
<evidence type="ECO:0000313" key="1">
    <source>
        <dbReference type="EMBL" id="KAK8771249.1"/>
    </source>
</evidence>
<sequence>MSPLSRFGAVLVCACSAYIAEHNIINRTMAATCSWFSGHGKSKKTGASEFKKQLYYAVPVASAQEVTAEGIVATQLESSCYQGNSTYSTLPEKTHAMMLGASILTILPILSTNEAKDAFVQISKS</sequence>
<dbReference type="EMBL" id="JARKHS020019982">
    <property type="protein sequence ID" value="KAK8771249.1"/>
    <property type="molecule type" value="Genomic_DNA"/>
</dbReference>